<reference evidence="2" key="2">
    <citation type="journal article" date="2021" name="PeerJ">
        <title>Extensive microbial diversity within the chicken gut microbiome revealed by metagenomics and culture.</title>
        <authorList>
            <person name="Gilroy R."/>
            <person name="Ravi A."/>
            <person name="Getino M."/>
            <person name="Pursley I."/>
            <person name="Horton D.L."/>
            <person name="Alikhan N.F."/>
            <person name="Baker D."/>
            <person name="Gharbi K."/>
            <person name="Hall N."/>
            <person name="Watson M."/>
            <person name="Adriaenssens E.M."/>
            <person name="Foster-Nyarko E."/>
            <person name="Jarju S."/>
            <person name="Secka A."/>
            <person name="Antonio M."/>
            <person name="Oren A."/>
            <person name="Chaudhuri R.R."/>
            <person name="La Ragione R."/>
            <person name="Hildebrand F."/>
            <person name="Pallen M.J."/>
        </authorList>
    </citation>
    <scope>NUCLEOTIDE SEQUENCE</scope>
    <source>
        <strain evidence="2">ChiSxjej1B13-7958</strain>
    </source>
</reference>
<comment type="caution">
    <text evidence="2">The sequence shown here is derived from an EMBL/GenBank/DDBJ whole genome shotgun (WGS) entry which is preliminary data.</text>
</comment>
<feature type="non-terminal residue" evidence="2">
    <location>
        <position position="1"/>
    </location>
</feature>
<dbReference type="AlphaFoldDB" id="A0A9D1ANV1"/>
<protein>
    <submittedName>
        <fullName evidence="2">Uncharacterized protein</fullName>
    </submittedName>
</protein>
<dbReference type="Proteomes" id="UP000824242">
    <property type="component" value="Unassembled WGS sequence"/>
</dbReference>
<feature type="transmembrane region" description="Helical" evidence="1">
    <location>
        <begin position="62"/>
        <end position="85"/>
    </location>
</feature>
<proteinExistence type="predicted"/>
<keyword evidence="1" id="KW-0472">Membrane</keyword>
<evidence type="ECO:0000313" key="3">
    <source>
        <dbReference type="Proteomes" id="UP000824242"/>
    </source>
</evidence>
<feature type="transmembrane region" description="Helical" evidence="1">
    <location>
        <begin position="92"/>
        <end position="113"/>
    </location>
</feature>
<keyword evidence="1" id="KW-0812">Transmembrane</keyword>
<dbReference type="EMBL" id="DVGZ01000112">
    <property type="protein sequence ID" value="HIR48036.1"/>
    <property type="molecule type" value="Genomic_DNA"/>
</dbReference>
<feature type="transmembrane region" description="Helical" evidence="1">
    <location>
        <begin position="133"/>
        <end position="152"/>
    </location>
</feature>
<keyword evidence="1" id="KW-1133">Transmembrane helix</keyword>
<organism evidence="2 3">
    <name type="scientific">Candidatus Caccousia avicola</name>
    <dbReference type="NCBI Taxonomy" id="2840721"/>
    <lineage>
        <taxon>Bacteria</taxon>
        <taxon>Bacillati</taxon>
        <taxon>Bacillota</taxon>
        <taxon>Clostridia</taxon>
        <taxon>Eubacteriales</taxon>
        <taxon>Oscillospiraceae</taxon>
        <taxon>Oscillospiraceae incertae sedis</taxon>
        <taxon>Candidatus Caccousia</taxon>
    </lineage>
</organism>
<sequence>KIYLCMLLSLFVLSVAMAPITLLMNLFFSLFSNSRTLFFMIYGELQNISSPFSSFPFLMQGVLLEIALSLACAYAGLFLGCLFYVISKWLRVTLAILIPVSLFAGLPSLLMLIPVETLKPFGDFVASIFFVPWKLTLLLLVFAILFALLTWIPAHRASLMRNPQPSSANSF</sequence>
<evidence type="ECO:0000313" key="2">
    <source>
        <dbReference type="EMBL" id="HIR48036.1"/>
    </source>
</evidence>
<gene>
    <name evidence="2" type="ORF">IAB89_10365</name>
</gene>
<feature type="transmembrane region" description="Helical" evidence="1">
    <location>
        <begin position="7"/>
        <end position="31"/>
    </location>
</feature>
<name>A0A9D1ANV1_9FIRM</name>
<accession>A0A9D1ANV1</accession>
<evidence type="ECO:0000256" key="1">
    <source>
        <dbReference type="SAM" id="Phobius"/>
    </source>
</evidence>
<reference evidence="2" key="1">
    <citation type="submission" date="2020-10" db="EMBL/GenBank/DDBJ databases">
        <authorList>
            <person name="Gilroy R."/>
        </authorList>
    </citation>
    <scope>NUCLEOTIDE SEQUENCE</scope>
    <source>
        <strain evidence="2">ChiSxjej1B13-7958</strain>
    </source>
</reference>